<dbReference type="PANTHER" id="PTHR30435:SF19">
    <property type="entry name" value="FLAGELLAR BASAL-BODY ROD PROTEIN FLGG"/>
    <property type="match status" value="1"/>
</dbReference>
<evidence type="ECO:0000256" key="1">
    <source>
        <dbReference type="ARBA" id="ARBA00009677"/>
    </source>
</evidence>
<dbReference type="InterPro" id="IPR001444">
    <property type="entry name" value="Flag_bb_rod_N"/>
</dbReference>
<dbReference type="InterPro" id="IPR019776">
    <property type="entry name" value="Flagellar_basal_body_rod_CS"/>
</dbReference>
<dbReference type="KEGG" id="acht:bsdcttw_03650"/>
<dbReference type="Pfam" id="PF00460">
    <property type="entry name" value="Flg_bb_rod"/>
    <property type="match status" value="1"/>
</dbReference>
<dbReference type="NCBIfam" id="TIGR03506">
    <property type="entry name" value="FlgEFG_subfam"/>
    <property type="match status" value="1"/>
</dbReference>
<gene>
    <name evidence="6" type="primary">flgG-1</name>
    <name evidence="6" type="ORF">bsdcttw_03650</name>
</gene>
<evidence type="ECO:0000259" key="4">
    <source>
        <dbReference type="Pfam" id="PF06429"/>
    </source>
</evidence>
<proteinExistence type="inferred from homology"/>
<dbReference type="InterPro" id="IPR012836">
    <property type="entry name" value="FlgF"/>
</dbReference>
<accession>A0A7I8DIY4</accession>
<dbReference type="InterPro" id="IPR010930">
    <property type="entry name" value="Flg_bb/hook_C_dom"/>
</dbReference>
<dbReference type="InterPro" id="IPR020013">
    <property type="entry name" value="Flagellar_FlgE/F/G"/>
</dbReference>
<reference evidence="6 7" key="1">
    <citation type="submission" date="2020-08" db="EMBL/GenBank/DDBJ databases">
        <title>Draft genome sequencing of an Anaerocolumna strain isolated from anoxic soil subjected to BSD treatment.</title>
        <authorList>
            <person name="Uek A."/>
            <person name="Tonouchi A."/>
        </authorList>
    </citation>
    <scope>NUCLEOTIDE SEQUENCE [LARGE SCALE GENOMIC DNA]</scope>
    <source>
        <strain evidence="6 7">CTTW</strain>
    </source>
</reference>
<dbReference type="Pfam" id="PF06429">
    <property type="entry name" value="Flg_bbr_C"/>
    <property type="match status" value="1"/>
</dbReference>
<evidence type="ECO:0000313" key="6">
    <source>
        <dbReference type="EMBL" id="BCJ97324.1"/>
    </source>
</evidence>
<comment type="similarity">
    <text evidence="1 2">Belongs to the flagella basal body rod proteins family.</text>
</comment>
<evidence type="ECO:0000259" key="5">
    <source>
        <dbReference type="Pfam" id="PF22692"/>
    </source>
</evidence>
<sequence>MGVKMVKGLFSSWTGMVNEQKRLDVITNNLANAATTGYKKDGVSNQSFNNLLTYKIKDMSESYTDKKIGKMSLGVKIGEVYTDYNQGSLRSTGNTFDFAIEGKGFFNVSTADKDGNQVLKYTRDGSFTMNQDGKLVDVNGNTLMGEGGEITIPNDTADVKVDESGRIYADGVYVDKIKLTDFTDYKYLKKQGDSFYLPLEGATAQDSTAGIQQGYTEQSNVNVITEMTSMIAITRAYEANQKVIQTIDGTLDLAANSVGKV</sequence>
<keyword evidence="2" id="KW-0975">Bacterial flagellum</keyword>
<dbReference type="InterPro" id="IPR037925">
    <property type="entry name" value="FlgE/F/G-like"/>
</dbReference>
<keyword evidence="7" id="KW-1185">Reference proteome</keyword>
<organism evidence="6 7">
    <name type="scientific">Anaerocolumna chitinilytica</name>
    <dbReference type="NCBI Taxonomy" id="1727145"/>
    <lineage>
        <taxon>Bacteria</taxon>
        <taxon>Bacillati</taxon>
        <taxon>Bacillota</taxon>
        <taxon>Clostridia</taxon>
        <taxon>Lachnospirales</taxon>
        <taxon>Lachnospiraceae</taxon>
        <taxon>Anaerocolumna</taxon>
    </lineage>
</organism>
<comment type="subcellular location">
    <subcellularLocation>
        <location evidence="2">Bacterial flagellum basal body</location>
    </subcellularLocation>
</comment>
<evidence type="ECO:0000313" key="7">
    <source>
        <dbReference type="Proteomes" id="UP000515703"/>
    </source>
</evidence>
<dbReference type="AlphaFoldDB" id="A0A7I8DIY4"/>
<dbReference type="RefSeq" id="WP_225903767.1">
    <property type="nucleotide sequence ID" value="NZ_AP023368.1"/>
</dbReference>
<name>A0A7I8DIY4_9FIRM</name>
<protein>
    <submittedName>
        <fullName evidence="6">Flagellar basal body rod protein FlgG</fullName>
    </submittedName>
</protein>
<evidence type="ECO:0000256" key="2">
    <source>
        <dbReference type="RuleBase" id="RU362116"/>
    </source>
</evidence>
<dbReference type="Pfam" id="PF22692">
    <property type="entry name" value="LlgE_F_G_D1"/>
    <property type="match status" value="1"/>
</dbReference>
<dbReference type="EMBL" id="AP023368">
    <property type="protein sequence ID" value="BCJ97324.1"/>
    <property type="molecule type" value="Genomic_DNA"/>
</dbReference>
<dbReference type="GO" id="GO:0030694">
    <property type="term" value="C:bacterial-type flagellum basal body, rod"/>
    <property type="evidence" value="ECO:0007669"/>
    <property type="project" value="InterPro"/>
</dbReference>
<dbReference type="Proteomes" id="UP000515703">
    <property type="component" value="Chromosome"/>
</dbReference>
<reference evidence="6 7" key="2">
    <citation type="submission" date="2020-08" db="EMBL/GenBank/DDBJ databases">
        <authorList>
            <person name="Ueki A."/>
            <person name="Tonouchi A."/>
        </authorList>
    </citation>
    <scope>NUCLEOTIDE SEQUENCE [LARGE SCALE GENOMIC DNA]</scope>
    <source>
        <strain evidence="6 7">CTTW</strain>
    </source>
</reference>
<dbReference type="GO" id="GO:0071978">
    <property type="term" value="P:bacterial-type flagellum-dependent swarming motility"/>
    <property type="evidence" value="ECO:0007669"/>
    <property type="project" value="TreeGrafter"/>
</dbReference>
<evidence type="ECO:0000259" key="3">
    <source>
        <dbReference type="Pfam" id="PF00460"/>
    </source>
</evidence>
<keyword evidence="6" id="KW-0282">Flagellum</keyword>
<dbReference type="PROSITE" id="PS00588">
    <property type="entry name" value="FLAGELLA_BB_ROD"/>
    <property type="match status" value="1"/>
</dbReference>
<keyword evidence="6" id="KW-0969">Cilium</keyword>
<dbReference type="NCBIfam" id="TIGR02490">
    <property type="entry name" value="flgF"/>
    <property type="match status" value="1"/>
</dbReference>
<keyword evidence="6" id="KW-0966">Cell projection</keyword>
<feature type="domain" description="Flagellar hook protein FlgE/F/G-like D1" evidence="5">
    <location>
        <begin position="99"/>
        <end position="169"/>
    </location>
</feature>
<dbReference type="SUPFAM" id="SSF117143">
    <property type="entry name" value="Flagellar hook protein flgE"/>
    <property type="match status" value="1"/>
</dbReference>
<feature type="domain" description="Flagellar basal body rod protein N-terminal" evidence="3">
    <location>
        <begin position="14"/>
        <end position="39"/>
    </location>
</feature>
<dbReference type="InterPro" id="IPR053967">
    <property type="entry name" value="LlgE_F_G-like_D1"/>
</dbReference>
<feature type="domain" description="Flagellar basal-body/hook protein C-terminal" evidence="4">
    <location>
        <begin position="212"/>
        <end position="255"/>
    </location>
</feature>
<dbReference type="PANTHER" id="PTHR30435">
    <property type="entry name" value="FLAGELLAR PROTEIN"/>
    <property type="match status" value="1"/>
</dbReference>